<feature type="transmembrane region" description="Helical" evidence="13">
    <location>
        <begin position="418"/>
        <end position="440"/>
    </location>
</feature>
<comment type="caution">
    <text evidence="14">The sequence shown here is derived from an EMBL/GenBank/DDBJ whole genome shotgun (WGS) entry which is preliminary data.</text>
</comment>
<reference evidence="14" key="1">
    <citation type="submission" date="2022-07" db="EMBL/GenBank/DDBJ databases">
        <title>Phylogenomic reconstructions and comparative analyses of Kickxellomycotina fungi.</title>
        <authorList>
            <person name="Reynolds N.K."/>
            <person name="Stajich J.E."/>
            <person name="Barry K."/>
            <person name="Grigoriev I.V."/>
            <person name="Crous P."/>
            <person name="Smith M.E."/>
        </authorList>
    </citation>
    <scope>NUCLEOTIDE SEQUENCE</scope>
    <source>
        <strain evidence="14">NBRC 32514</strain>
    </source>
</reference>
<dbReference type="GO" id="GO:0034737">
    <property type="term" value="F:ergosterol O-acyltransferase activity"/>
    <property type="evidence" value="ECO:0007669"/>
    <property type="project" value="TreeGrafter"/>
</dbReference>
<organism evidence="14 15">
    <name type="scientific">Coemansia erecta</name>
    <dbReference type="NCBI Taxonomy" id="147472"/>
    <lineage>
        <taxon>Eukaryota</taxon>
        <taxon>Fungi</taxon>
        <taxon>Fungi incertae sedis</taxon>
        <taxon>Zoopagomycota</taxon>
        <taxon>Kickxellomycotina</taxon>
        <taxon>Kickxellomycetes</taxon>
        <taxon>Kickxellales</taxon>
        <taxon>Kickxellaceae</taxon>
        <taxon>Coemansia</taxon>
    </lineage>
</organism>
<dbReference type="PANTHER" id="PTHR10408">
    <property type="entry name" value="STEROL O-ACYLTRANSFERASE"/>
    <property type="match status" value="1"/>
</dbReference>
<dbReference type="OrthoDB" id="10039049at2759"/>
<gene>
    <name evidence="14" type="primary">ARE2</name>
    <name evidence="14" type="ORF">LPJ53_004235</name>
</gene>
<evidence type="ECO:0000256" key="11">
    <source>
        <dbReference type="PIRSR" id="PIRSR000439-1"/>
    </source>
</evidence>
<feature type="transmembrane region" description="Helical" evidence="13">
    <location>
        <begin position="379"/>
        <end position="398"/>
    </location>
</feature>
<evidence type="ECO:0000256" key="5">
    <source>
        <dbReference type="ARBA" id="ARBA00022824"/>
    </source>
</evidence>
<keyword evidence="6 13" id="KW-1133">Transmembrane helix</keyword>
<dbReference type="Pfam" id="PF03062">
    <property type="entry name" value="MBOAT"/>
    <property type="match status" value="1"/>
</dbReference>
<keyword evidence="7 10" id="KW-0472">Membrane</keyword>
<comment type="similarity">
    <text evidence="2 10">Belongs to the membrane-bound acyltransferase family. Sterol o-acyltransferase subfamily.</text>
</comment>
<evidence type="ECO:0000256" key="6">
    <source>
        <dbReference type="ARBA" id="ARBA00022989"/>
    </source>
</evidence>
<dbReference type="PIRSF" id="PIRSF000439">
    <property type="entry name" value="Oat_ACAT_DAG_ARE"/>
    <property type="match status" value="1"/>
</dbReference>
<evidence type="ECO:0000313" key="15">
    <source>
        <dbReference type="Proteomes" id="UP001149813"/>
    </source>
</evidence>
<protein>
    <recommendedName>
        <fullName evidence="10">O-acyltransferase</fullName>
    </recommendedName>
</protein>
<feature type="region of interest" description="Disordered" evidence="12">
    <location>
        <begin position="1"/>
        <end position="130"/>
    </location>
</feature>
<evidence type="ECO:0000256" key="13">
    <source>
        <dbReference type="SAM" id="Phobius"/>
    </source>
</evidence>
<comment type="function">
    <text evidence="9">Sterol O-acyltransferase that catalyzes the formation of stery esters.</text>
</comment>
<feature type="transmembrane region" description="Helical" evidence="13">
    <location>
        <begin position="506"/>
        <end position="523"/>
    </location>
</feature>
<feature type="transmembrane region" description="Helical" evidence="13">
    <location>
        <begin position="199"/>
        <end position="219"/>
    </location>
</feature>
<evidence type="ECO:0000256" key="12">
    <source>
        <dbReference type="SAM" id="MobiDB-lite"/>
    </source>
</evidence>
<evidence type="ECO:0000256" key="3">
    <source>
        <dbReference type="ARBA" id="ARBA00022679"/>
    </source>
</evidence>
<feature type="transmembrane region" description="Helical" evidence="13">
    <location>
        <begin position="535"/>
        <end position="554"/>
    </location>
</feature>
<evidence type="ECO:0000256" key="4">
    <source>
        <dbReference type="ARBA" id="ARBA00022692"/>
    </source>
</evidence>
<sequence length="617" mass="71001">MFAPQAATRPPSSRDSPRLRPCRTQSELELDQDDGQLAPVFTPSLHRSLRKNRQRSVTESNIDHSYILRSRRSRHGHGHGHESSSNDDSNSTATNTPSESVDHRSTDDHPNDDRSKQQADSSDRSSANRRHTQIFFRPRASILDYTELMYQGSDSIRGLVTCFWTIIGAYLISLLVTHYERSGEVMSSSLASLIFSRGLDLVLSDLALVVSTAFVVPFVRVFWVDGRWSSLMDPRTRRSMGVQAVAEIGWLVVWYVWQGSRGWPWSQRCFFALHTMVNWMKVHSYMSTNRRLAGIHRTKHELLAKKIDADDRVDEKLEHSETDANIAALDAELCPYTVRFPQNMTLANYCMFQLSPALVYELEYPRTAKIRWGYVIEKMAGTAGIFVVFYIVVAHLMIPHLERMSETGVVITTLHLMGPMATCWLLFFFITFDSIANGFAELTRFADRRFYDDWWNARGLDEFSRKWNRPVHMFLARHIYMPVRENWRIRGDSVTKDMVTRIRKSVPASVAAMAATFFFSSILHEVTIVVACHRWNHALFFFSQMMQIPLIILSERASWFKNQQALRNWSFWLAMVTYQPFLLCLYTYKAFEERSKAMGGSPTSLMAVSVNATTSVL</sequence>
<keyword evidence="15" id="KW-1185">Reference proteome</keyword>
<keyword evidence="8 10" id="KW-0012">Acyltransferase</keyword>
<evidence type="ECO:0000256" key="9">
    <source>
        <dbReference type="ARBA" id="ARBA00023568"/>
    </source>
</evidence>
<accession>A0A9W7XUQ7</accession>
<proteinExistence type="inferred from homology"/>
<feature type="transmembrane region" description="Helical" evidence="13">
    <location>
        <begin position="566"/>
        <end position="588"/>
    </location>
</feature>
<dbReference type="GO" id="GO:0008204">
    <property type="term" value="P:ergosterol metabolic process"/>
    <property type="evidence" value="ECO:0007669"/>
    <property type="project" value="TreeGrafter"/>
</dbReference>
<feature type="active site" evidence="11">
    <location>
        <position position="524"/>
    </location>
</feature>
<comment type="subcellular location">
    <subcellularLocation>
        <location evidence="1 10">Endoplasmic reticulum membrane</location>
        <topology evidence="1 10">Multi-pass membrane protein</topology>
    </subcellularLocation>
</comment>
<keyword evidence="5 10" id="KW-0256">Endoplasmic reticulum</keyword>
<dbReference type="EMBL" id="JANBOJ010000188">
    <property type="protein sequence ID" value="KAJ1721214.1"/>
    <property type="molecule type" value="Genomic_DNA"/>
</dbReference>
<evidence type="ECO:0000313" key="14">
    <source>
        <dbReference type="EMBL" id="KAJ1721214.1"/>
    </source>
</evidence>
<dbReference type="AlphaFoldDB" id="A0A9W7XUQ7"/>
<name>A0A9W7XUQ7_9FUNG</name>
<evidence type="ECO:0000256" key="10">
    <source>
        <dbReference type="PIRNR" id="PIRNR000439"/>
    </source>
</evidence>
<dbReference type="PANTHER" id="PTHR10408:SF9">
    <property type="entry name" value="STEROL O-ACYLTRANSFERASE 2-RELATED"/>
    <property type="match status" value="1"/>
</dbReference>
<dbReference type="GO" id="GO:0005789">
    <property type="term" value="C:endoplasmic reticulum membrane"/>
    <property type="evidence" value="ECO:0007669"/>
    <property type="project" value="UniProtKB-SubCell"/>
</dbReference>
<evidence type="ECO:0000256" key="2">
    <source>
        <dbReference type="ARBA" id="ARBA00009010"/>
    </source>
</evidence>
<keyword evidence="3 10" id="KW-0808">Transferase</keyword>
<feature type="transmembrane region" description="Helical" evidence="13">
    <location>
        <begin position="158"/>
        <end position="179"/>
    </location>
</feature>
<keyword evidence="4 13" id="KW-0812">Transmembrane</keyword>
<dbReference type="InterPro" id="IPR004299">
    <property type="entry name" value="MBOAT_fam"/>
</dbReference>
<feature type="compositionally biased region" description="Basic residues" evidence="12">
    <location>
        <begin position="69"/>
        <end position="78"/>
    </location>
</feature>
<evidence type="ECO:0000256" key="1">
    <source>
        <dbReference type="ARBA" id="ARBA00004477"/>
    </source>
</evidence>
<feature type="compositionally biased region" description="Basic and acidic residues" evidence="12">
    <location>
        <begin position="100"/>
        <end position="123"/>
    </location>
</feature>
<evidence type="ECO:0000256" key="8">
    <source>
        <dbReference type="ARBA" id="ARBA00023315"/>
    </source>
</evidence>
<dbReference type="InterPro" id="IPR014371">
    <property type="entry name" value="Oat_ACAT_DAG_ARE"/>
</dbReference>
<evidence type="ECO:0000256" key="7">
    <source>
        <dbReference type="ARBA" id="ARBA00023136"/>
    </source>
</evidence>
<dbReference type="Proteomes" id="UP001149813">
    <property type="component" value="Unassembled WGS sequence"/>
</dbReference>